<evidence type="ECO:0000256" key="4">
    <source>
        <dbReference type="ARBA" id="ARBA00022692"/>
    </source>
</evidence>
<dbReference type="OrthoDB" id="754047at2759"/>
<dbReference type="InterPro" id="IPR036259">
    <property type="entry name" value="MFS_trans_sf"/>
</dbReference>
<dbReference type="SUPFAM" id="SSF103473">
    <property type="entry name" value="MFS general substrate transporter"/>
    <property type="match status" value="1"/>
</dbReference>
<feature type="transmembrane region" description="Helical" evidence="8">
    <location>
        <begin position="339"/>
        <end position="361"/>
    </location>
</feature>
<dbReference type="OMA" id="CEGAYTR"/>
<keyword evidence="10" id="KW-1185">Reference proteome</keyword>
<keyword evidence="5 8" id="KW-1133">Transmembrane helix</keyword>
<feature type="transmembrane region" description="Helical" evidence="8">
    <location>
        <begin position="126"/>
        <end position="143"/>
    </location>
</feature>
<evidence type="ECO:0000256" key="6">
    <source>
        <dbReference type="ARBA" id="ARBA00023136"/>
    </source>
</evidence>
<reference evidence="10" key="1">
    <citation type="journal article" date="2017" name="Nat. Commun.">
        <title>The asparagus genome sheds light on the origin and evolution of a young Y chromosome.</title>
        <authorList>
            <person name="Harkess A."/>
            <person name="Zhou J."/>
            <person name="Xu C."/>
            <person name="Bowers J.E."/>
            <person name="Van der Hulst R."/>
            <person name="Ayyampalayam S."/>
            <person name="Mercati F."/>
            <person name="Riccardi P."/>
            <person name="McKain M.R."/>
            <person name="Kakrana A."/>
            <person name="Tang H."/>
            <person name="Ray J."/>
            <person name="Groenendijk J."/>
            <person name="Arikit S."/>
            <person name="Mathioni S.M."/>
            <person name="Nakano M."/>
            <person name="Shan H."/>
            <person name="Telgmann-Rauber A."/>
            <person name="Kanno A."/>
            <person name="Yue Z."/>
            <person name="Chen H."/>
            <person name="Li W."/>
            <person name="Chen Y."/>
            <person name="Xu X."/>
            <person name="Zhang Y."/>
            <person name="Luo S."/>
            <person name="Chen H."/>
            <person name="Gao J."/>
            <person name="Mao Z."/>
            <person name="Pires J.C."/>
            <person name="Luo M."/>
            <person name="Kudrna D."/>
            <person name="Wing R.A."/>
            <person name="Meyers B.C."/>
            <person name="Yi K."/>
            <person name="Kong H."/>
            <person name="Lavrijsen P."/>
            <person name="Sunseri F."/>
            <person name="Falavigna A."/>
            <person name="Ye Y."/>
            <person name="Leebens-Mack J.H."/>
            <person name="Chen G."/>
        </authorList>
    </citation>
    <scope>NUCLEOTIDE SEQUENCE [LARGE SCALE GENOMIC DNA]</scope>
    <source>
        <strain evidence="10">cv. DH0086</strain>
    </source>
</reference>
<feature type="transmembrane region" description="Helical" evidence="8">
    <location>
        <begin position="219"/>
        <end position="237"/>
    </location>
</feature>
<gene>
    <name evidence="9" type="ORF">A4U43_C01F34320</name>
</gene>
<sequence length="506" mass="55956">MGPHDGEENEATELTGGEDSAEKETSEEERSFKSFLSSPLVWFTMLVKELHWSFVFGVFIIYGVSQGVGWSVWRVAADYYWKDVQLKQPSQAQVYQGITNIPWIVKPIWGLLTDVLPMAGYRRRPYFLFSGFLGIISMLTLSLHKQLHVLFALLAMTAGSAGVAIADVTIDACVAQKSITHPHLAADMQSLCGLCSSIGSLLGYSISGLLVHAVGPQGVLGLLSIPSALVFTVGMVMKEAPTPKFEYNEVCEKFLQANRTMWTTLKCPAVWRPCLYMYISFALSLNIQEGMFFWYTDPKAGPPFSQETIGFIFAVGSIGGLLGVVLYQNVFKDHAFRGMLLWSQVLSCLAGMLDLVLVFRLNLKLRIPDFFFGVVDESVSQLIGKLKWMPLLVLSTKLCPSGIEGTFFALLMSIDNFGLLTSSWGGGLLLHILHVTRTDFGNLGVAILIRNLMRLLPLTLILLVPKSEPDANILPVDMLVEKIDNSPDTEVEDIELVSLVGQIQRQ</sequence>
<dbReference type="PANTHER" id="PTHR31585">
    <property type="entry name" value="FOLATE-BIOPTERIN TRANSPORTER 1, CHLOROPLASTIC"/>
    <property type="match status" value="1"/>
</dbReference>
<proteinExistence type="inferred from homology"/>
<evidence type="ECO:0000256" key="8">
    <source>
        <dbReference type="SAM" id="Phobius"/>
    </source>
</evidence>
<name>A0A5P1FV76_ASPOF</name>
<protein>
    <recommendedName>
        <fullName evidence="11">Folate-biopterin transporter 2</fullName>
    </recommendedName>
</protein>
<evidence type="ECO:0000256" key="7">
    <source>
        <dbReference type="SAM" id="MobiDB-lite"/>
    </source>
</evidence>
<keyword evidence="3" id="KW-0813">Transport</keyword>
<feature type="transmembrane region" description="Helical" evidence="8">
    <location>
        <begin position="308"/>
        <end position="327"/>
    </location>
</feature>
<dbReference type="Proteomes" id="UP000243459">
    <property type="component" value="Chromosome 1"/>
</dbReference>
<accession>A0A5P1FV76</accession>
<evidence type="ECO:0000256" key="5">
    <source>
        <dbReference type="ARBA" id="ARBA00022989"/>
    </source>
</evidence>
<evidence type="ECO:0008006" key="11">
    <source>
        <dbReference type="Google" id="ProtNLM"/>
    </source>
</evidence>
<evidence type="ECO:0000256" key="3">
    <source>
        <dbReference type="ARBA" id="ARBA00022448"/>
    </source>
</evidence>
<dbReference type="CDD" id="cd17484">
    <property type="entry name" value="MFS_FBT"/>
    <property type="match status" value="1"/>
</dbReference>
<keyword evidence="4 8" id="KW-0812">Transmembrane</keyword>
<organism evidence="9 10">
    <name type="scientific">Asparagus officinalis</name>
    <name type="common">Garden asparagus</name>
    <dbReference type="NCBI Taxonomy" id="4686"/>
    <lineage>
        <taxon>Eukaryota</taxon>
        <taxon>Viridiplantae</taxon>
        <taxon>Streptophyta</taxon>
        <taxon>Embryophyta</taxon>
        <taxon>Tracheophyta</taxon>
        <taxon>Spermatophyta</taxon>
        <taxon>Magnoliopsida</taxon>
        <taxon>Liliopsida</taxon>
        <taxon>Asparagales</taxon>
        <taxon>Asparagaceae</taxon>
        <taxon>Asparagoideae</taxon>
        <taxon>Asparagus</taxon>
    </lineage>
</organism>
<evidence type="ECO:0000256" key="2">
    <source>
        <dbReference type="ARBA" id="ARBA00007015"/>
    </source>
</evidence>
<keyword evidence="6 8" id="KW-0472">Membrane</keyword>
<evidence type="ECO:0000313" key="10">
    <source>
        <dbReference type="Proteomes" id="UP000243459"/>
    </source>
</evidence>
<dbReference type="Pfam" id="PF03092">
    <property type="entry name" value="BT1"/>
    <property type="match status" value="1"/>
</dbReference>
<comment type="subcellular location">
    <subcellularLocation>
        <location evidence="1">Membrane</location>
        <topology evidence="1">Multi-pass membrane protein</topology>
    </subcellularLocation>
</comment>
<feature type="transmembrane region" description="Helical" evidence="8">
    <location>
        <begin position="149"/>
        <end position="170"/>
    </location>
</feature>
<evidence type="ECO:0000313" key="9">
    <source>
        <dbReference type="EMBL" id="ONK81924.1"/>
    </source>
</evidence>
<dbReference type="GO" id="GO:0016020">
    <property type="term" value="C:membrane"/>
    <property type="evidence" value="ECO:0007669"/>
    <property type="project" value="UniProtKB-SubCell"/>
</dbReference>
<dbReference type="PANTHER" id="PTHR31585:SF6">
    <property type="entry name" value="FOLATE-BIOPTERIN TRANSPORTER 2-RELATED"/>
    <property type="match status" value="1"/>
</dbReference>
<dbReference type="Gene3D" id="1.20.1250.20">
    <property type="entry name" value="MFS general substrate transporter like domains"/>
    <property type="match status" value="1"/>
</dbReference>
<feature type="transmembrane region" description="Helical" evidence="8">
    <location>
        <begin position="191"/>
        <end position="213"/>
    </location>
</feature>
<feature type="transmembrane region" description="Helical" evidence="8">
    <location>
        <begin position="50"/>
        <end position="73"/>
    </location>
</feature>
<dbReference type="EMBL" id="CM007381">
    <property type="protein sequence ID" value="ONK81924.1"/>
    <property type="molecule type" value="Genomic_DNA"/>
</dbReference>
<feature type="region of interest" description="Disordered" evidence="7">
    <location>
        <begin position="1"/>
        <end position="25"/>
    </location>
</feature>
<dbReference type="Gramene" id="ONK81924">
    <property type="protein sequence ID" value="ONK81924"/>
    <property type="gene ID" value="A4U43_C01F34320"/>
</dbReference>
<dbReference type="AlphaFoldDB" id="A0A5P1FV76"/>
<evidence type="ECO:0000256" key="1">
    <source>
        <dbReference type="ARBA" id="ARBA00004141"/>
    </source>
</evidence>
<dbReference type="InterPro" id="IPR039309">
    <property type="entry name" value="BT1"/>
</dbReference>
<comment type="similarity">
    <text evidence="2">Belongs to the major facilitator superfamily. Folate-biopterin transporter (TC 2.A.71) family.</text>
</comment>
<feature type="transmembrane region" description="Helical" evidence="8">
    <location>
        <begin position="275"/>
        <end position="296"/>
    </location>
</feature>